<evidence type="ECO:0000313" key="2">
    <source>
        <dbReference type="EMBL" id="JAE23329.1"/>
    </source>
</evidence>
<dbReference type="AlphaFoldDB" id="A0A0A9GIT0"/>
<accession>A0A0A9GIT0</accession>
<evidence type="ECO:0000256" key="1">
    <source>
        <dbReference type="SAM" id="Phobius"/>
    </source>
</evidence>
<feature type="transmembrane region" description="Helical" evidence="1">
    <location>
        <begin position="12"/>
        <end position="27"/>
    </location>
</feature>
<sequence>MLLWCQPSNSFLSWPILLFFCRLLFYFR</sequence>
<dbReference type="EMBL" id="GBRH01174567">
    <property type="protein sequence ID" value="JAE23329.1"/>
    <property type="molecule type" value="Transcribed_RNA"/>
</dbReference>
<keyword evidence="1" id="KW-0472">Membrane</keyword>
<organism evidence="2">
    <name type="scientific">Arundo donax</name>
    <name type="common">Giant reed</name>
    <name type="synonym">Donax arundinaceus</name>
    <dbReference type="NCBI Taxonomy" id="35708"/>
    <lineage>
        <taxon>Eukaryota</taxon>
        <taxon>Viridiplantae</taxon>
        <taxon>Streptophyta</taxon>
        <taxon>Embryophyta</taxon>
        <taxon>Tracheophyta</taxon>
        <taxon>Spermatophyta</taxon>
        <taxon>Magnoliopsida</taxon>
        <taxon>Liliopsida</taxon>
        <taxon>Poales</taxon>
        <taxon>Poaceae</taxon>
        <taxon>PACMAD clade</taxon>
        <taxon>Arundinoideae</taxon>
        <taxon>Arundineae</taxon>
        <taxon>Arundo</taxon>
    </lineage>
</organism>
<name>A0A0A9GIT0_ARUDO</name>
<keyword evidence="1" id="KW-0812">Transmembrane</keyword>
<proteinExistence type="predicted"/>
<keyword evidence="1" id="KW-1133">Transmembrane helix</keyword>
<reference evidence="2" key="2">
    <citation type="journal article" date="2015" name="Data Brief">
        <title>Shoot transcriptome of the giant reed, Arundo donax.</title>
        <authorList>
            <person name="Barrero R.A."/>
            <person name="Guerrero F.D."/>
            <person name="Moolhuijzen P."/>
            <person name="Goolsby J.A."/>
            <person name="Tidwell J."/>
            <person name="Bellgard S.E."/>
            <person name="Bellgard M.I."/>
        </authorList>
    </citation>
    <scope>NUCLEOTIDE SEQUENCE</scope>
    <source>
        <tissue evidence="2">Shoot tissue taken approximately 20 cm above the soil surface</tissue>
    </source>
</reference>
<reference evidence="2" key="1">
    <citation type="submission" date="2014-09" db="EMBL/GenBank/DDBJ databases">
        <authorList>
            <person name="Magalhaes I.L.F."/>
            <person name="Oliveira U."/>
            <person name="Santos F.R."/>
            <person name="Vidigal T.H.D.A."/>
            <person name="Brescovit A.D."/>
            <person name="Santos A.J."/>
        </authorList>
    </citation>
    <scope>NUCLEOTIDE SEQUENCE</scope>
    <source>
        <tissue evidence="2">Shoot tissue taken approximately 20 cm above the soil surface</tissue>
    </source>
</reference>
<protein>
    <submittedName>
        <fullName evidence="2">Uncharacterized protein</fullName>
    </submittedName>
</protein>